<dbReference type="InterPro" id="IPR003445">
    <property type="entry name" value="Cat_transpt"/>
</dbReference>
<sequence length="786" mass="88206">MGMFWSAMLYASNTKDNYVPYIDCLFFAFSAITMTGLVTYPASQLSVWQQVILVFLIFSGNLVIVSTTTVLVRRHFFRKQFDKELERSKTMQAQVKDIEEKRHQERVAERSRVRRWFGGGEAASPGDAHQENEPGKSKTHPKLHAGMIQRVQGPAVQVNPTGQRTTMVEHPVAAADAPLPGILQTSSSVPNEQADTVHVDLPTEGGRHVRSHTVPVMEHAEPELETASLPVHAHTMVTEERDMSDDEERYLPAHFRSIPGAALHRTLTVKRDTGLGGFPSLWDYFFSLLHVSRVRERLTVPAVRTMTTMQPETDLEEADNGRQFAPYLTFDATVTGNSHFRNLTAAQRNELGGVEYRALNMLAWLIPAYWFTCVSVVILLIAPYMSSPAGAAYRETLTEQAKPPHNPTWWSIFATVSAIGNAGILITDNSLAGGLTSSYIVILSLMALIMIGNTGFPIMLRFVIWVLSLCVPRRSRTYETLRFLLDHPRRCFLYLFPSENTWFLAFVLLTLNLFDWLILMVCDLDLRHKFTSNGTWVLASLFQAVSTRTCGMQTLAVLDLAPAEQLLEVLMMYIAAFPIMMTVRSTNVYEDRSVFVAENEDTEDGFESPEGRVVWGRFLSVHMRKQLAYDLWWLILVIWIVCLAEKSKIDSDQFSSMTIFNIVYEEVSAYGTVGLSTGASNGKPTSLVGDMTVLSKLVTIAVMIRGRHRNLPNAIDRAVMLPRNVARHDTQQDQPRRASTSDDMLARTSSRMSRRTSTLRRTATQASAAAPALDEARPMRASPESL</sequence>
<organism evidence="9 10">
    <name type="scientific">Malassezia nana</name>
    <dbReference type="NCBI Taxonomy" id="180528"/>
    <lineage>
        <taxon>Eukaryota</taxon>
        <taxon>Fungi</taxon>
        <taxon>Dikarya</taxon>
        <taxon>Basidiomycota</taxon>
        <taxon>Ustilaginomycotina</taxon>
        <taxon>Malasseziomycetes</taxon>
        <taxon>Malasseziales</taxon>
        <taxon>Malasseziaceae</taxon>
        <taxon>Malassezia</taxon>
    </lineage>
</organism>
<dbReference type="GO" id="GO:0005886">
    <property type="term" value="C:plasma membrane"/>
    <property type="evidence" value="ECO:0007669"/>
    <property type="project" value="TreeGrafter"/>
</dbReference>
<proteinExistence type="predicted"/>
<reference evidence="9" key="1">
    <citation type="submission" date="2023-03" db="EMBL/GenBank/DDBJ databases">
        <title>Mating type loci evolution in Malassezia.</title>
        <authorList>
            <person name="Coelho M.A."/>
        </authorList>
    </citation>
    <scope>NUCLEOTIDE SEQUENCE</scope>
    <source>
        <strain evidence="9">CBS 9557</strain>
    </source>
</reference>
<dbReference type="PANTHER" id="PTHR31064">
    <property type="entry name" value="POTASSIUM TRANSPORT PROTEIN DDB_G0292412-RELATED"/>
    <property type="match status" value="1"/>
</dbReference>
<dbReference type="GO" id="GO:1990573">
    <property type="term" value="P:potassium ion import across plasma membrane"/>
    <property type="evidence" value="ECO:0007669"/>
    <property type="project" value="TreeGrafter"/>
</dbReference>
<dbReference type="EMBL" id="CP119898">
    <property type="protein sequence ID" value="WFD28578.1"/>
    <property type="molecule type" value="Genomic_DNA"/>
</dbReference>
<evidence type="ECO:0008006" key="11">
    <source>
        <dbReference type="Google" id="ProtNLM"/>
    </source>
</evidence>
<feature type="transmembrane region" description="Helical" evidence="8">
    <location>
        <begin position="362"/>
        <end position="385"/>
    </location>
</feature>
<accession>A0AAF0EQ32</accession>
<protein>
    <recommendedName>
        <fullName evidence="11">Potassium transport protein</fullName>
    </recommendedName>
</protein>
<keyword evidence="2" id="KW-0813">Transport</keyword>
<keyword evidence="6 8" id="KW-0472">Membrane</keyword>
<evidence type="ECO:0000313" key="9">
    <source>
        <dbReference type="EMBL" id="WFD28578.1"/>
    </source>
</evidence>
<evidence type="ECO:0000313" key="10">
    <source>
        <dbReference type="Proteomes" id="UP001213623"/>
    </source>
</evidence>
<gene>
    <name evidence="9" type="ORF">MNAN1_003591</name>
</gene>
<feature type="transmembrane region" description="Helical" evidence="8">
    <location>
        <begin position="21"/>
        <end position="42"/>
    </location>
</feature>
<keyword evidence="4 8" id="KW-1133">Transmembrane helix</keyword>
<comment type="subcellular location">
    <subcellularLocation>
        <location evidence="1">Membrane</location>
        <topology evidence="1">Multi-pass membrane protein</topology>
    </subcellularLocation>
</comment>
<feature type="transmembrane region" description="Helical" evidence="8">
    <location>
        <begin position="409"/>
        <end position="427"/>
    </location>
</feature>
<feature type="region of interest" description="Disordered" evidence="7">
    <location>
        <begin position="722"/>
        <end position="786"/>
    </location>
</feature>
<evidence type="ECO:0000256" key="1">
    <source>
        <dbReference type="ARBA" id="ARBA00004141"/>
    </source>
</evidence>
<dbReference type="GO" id="GO:0140107">
    <property type="term" value="F:high-affinity potassium ion transmembrane transporter activity"/>
    <property type="evidence" value="ECO:0007669"/>
    <property type="project" value="TreeGrafter"/>
</dbReference>
<evidence type="ECO:0000256" key="6">
    <source>
        <dbReference type="ARBA" id="ARBA00023136"/>
    </source>
</evidence>
<evidence type="ECO:0000256" key="2">
    <source>
        <dbReference type="ARBA" id="ARBA00022448"/>
    </source>
</evidence>
<feature type="compositionally biased region" description="Basic and acidic residues" evidence="7">
    <location>
        <begin position="726"/>
        <end position="740"/>
    </location>
</feature>
<evidence type="ECO:0000256" key="5">
    <source>
        <dbReference type="ARBA" id="ARBA00023065"/>
    </source>
</evidence>
<feature type="region of interest" description="Disordered" evidence="7">
    <location>
        <begin position="115"/>
        <end position="141"/>
    </location>
</feature>
<evidence type="ECO:0000256" key="7">
    <source>
        <dbReference type="SAM" id="MobiDB-lite"/>
    </source>
</evidence>
<dbReference type="PANTHER" id="PTHR31064:SF30">
    <property type="entry name" value="HIGH-AFFINITY POTASSIUM TRANSPORT PROTEIN-RELATED"/>
    <property type="match status" value="1"/>
</dbReference>
<dbReference type="InterPro" id="IPR051143">
    <property type="entry name" value="TrkH_K-transport"/>
</dbReference>
<feature type="compositionally biased region" description="Low complexity" evidence="7">
    <location>
        <begin position="759"/>
        <end position="770"/>
    </location>
</feature>
<feature type="transmembrane region" description="Helical" evidence="8">
    <location>
        <begin position="48"/>
        <end position="72"/>
    </location>
</feature>
<dbReference type="GO" id="GO:0030007">
    <property type="term" value="P:intracellular potassium ion homeostasis"/>
    <property type="evidence" value="ECO:0007669"/>
    <property type="project" value="TreeGrafter"/>
</dbReference>
<evidence type="ECO:0000256" key="3">
    <source>
        <dbReference type="ARBA" id="ARBA00022692"/>
    </source>
</evidence>
<dbReference type="Proteomes" id="UP001213623">
    <property type="component" value="Chromosome 7"/>
</dbReference>
<keyword evidence="3 8" id="KW-0812">Transmembrane</keyword>
<keyword evidence="10" id="KW-1185">Reference proteome</keyword>
<feature type="transmembrane region" description="Helical" evidence="8">
    <location>
        <begin position="627"/>
        <end position="644"/>
    </location>
</feature>
<evidence type="ECO:0000256" key="4">
    <source>
        <dbReference type="ARBA" id="ARBA00022989"/>
    </source>
</evidence>
<feature type="transmembrane region" description="Helical" evidence="8">
    <location>
        <begin position="439"/>
        <end position="467"/>
    </location>
</feature>
<dbReference type="AlphaFoldDB" id="A0AAF0EQ32"/>
<name>A0AAF0EQ32_9BASI</name>
<dbReference type="Pfam" id="PF02386">
    <property type="entry name" value="TrkH"/>
    <property type="match status" value="1"/>
</dbReference>
<keyword evidence="5" id="KW-0406">Ion transport</keyword>
<evidence type="ECO:0000256" key="8">
    <source>
        <dbReference type="SAM" id="Phobius"/>
    </source>
</evidence>
<feature type="transmembrane region" description="Helical" evidence="8">
    <location>
        <begin position="502"/>
        <end position="522"/>
    </location>
</feature>